<dbReference type="InterPro" id="IPR001647">
    <property type="entry name" value="HTH_TetR"/>
</dbReference>
<protein>
    <submittedName>
        <fullName evidence="6">TetR family transcriptional regulator</fullName>
    </submittedName>
</protein>
<dbReference type="SUPFAM" id="SSF46689">
    <property type="entry name" value="Homeodomain-like"/>
    <property type="match status" value="1"/>
</dbReference>
<evidence type="ECO:0000256" key="3">
    <source>
        <dbReference type="ARBA" id="ARBA00023163"/>
    </source>
</evidence>
<keyword evidence="3" id="KW-0804">Transcription</keyword>
<dbReference type="Pfam" id="PF16925">
    <property type="entry name" value="TetR_C_13"/>
    <property type="match status" value="1"/>
</dbReference>
<evidence type="ECO:0000259" key="5">
    <source>
        <dbReference type="Pfam" id="PF16925"/>
    </source>
</evidence>
<dbReference type="InterPro" id="IPR009057">
    <property type="entry name" value="Homeodomain-like_sf"/>
</dbReference>
<dbReference type="PANTHER" id="PTHR47506:SF1">
    <property type="entry name" value="HTH-TYPE TRANSCRIPTIONAL REGULATOR YJDC"/>
    <property type="match status" value="1"/>
</dbReference>
<dbReference type="PANTHER" id="PTHR47506">
    <property type="entry name" value="TRANSCRIPTIONAL REGULATORY PROTEIN"/>
    <property type="match status" value="1"/>
</dbReference>
<keyword evidence="7" id="KW-1185">Reference proteome</keyword>
<reference evidence="7" key="1">
    <citation type="submission" date="2016-03" db="EMBL/GenBank/DDBJ databases">
        <title>Draft genome sequence of Paenibacillus glacialis DSM 22343.</title>
        <authorList>
            <person name="Shin S.-K."/>
            <person name="Yi H."/>
        </authorList>
    </citation>
    <scope>NUCLEOTIDE SEQUENCE [LARGE SCALE GENOMIC DNA]</scope>
    <source>
        <strain evidence="7">CCUG 60099</strain>
    </source>
</reference>
<sequence length="191" mass="21611">MARNVEFSEEIAIKRAMEVFWKKGYLGASMRDLTDAMQINSSSLYNTIGDKRELFVRCIGSYVQSSKEKTLSNAKKNKSPLQTIINFINDTVDTIASNNSCLAIQTTFELASTDAEVKAILKDGDDFAHRFLLELVQEAIDKNEISADTEAETMTDFLINAFTGWHESYILHQDPVRIKKMANFLIVQLLK</sequence>
<dbReference type="Pfam" id="PF00440">
    <property type="entry name" value="TetR_N"/>
    <property type="match status" value="1"/>
</dbReference>
<proteinExistence type="predicted"/>
<dbReference type="RefSeq" id="WP_065447630.1">
    <property type="nucleotide sequence ID" value="NZ_LVEN01000001.1"/>
</dbReference>
<comment type="caution">
    <text evidence="6">The sequence shown here is derived from an EMBL/GenBank/DDBJ whole genome shotgun (WGS) entry which is preliminary data.</text>
</comment>
<feature type="domain" description="HTH tetR-type" evidence="4">
    <location>
        <begin position="13"/>
        <end position="57"/>
    </location>
</feature>
<dbReference type="Gene3D" id="1.10.10.60">
    <property type="entry name" value="Homeodomain-like"/>
    <property type="match status" value="1"/>
</dbReference>
<keyword evidence="1" id="KW-0805">Transcription regulation</keyword>
<dbReference type="InterPro" id="IPR036271">
    <property type="entry name" value="Tet_transcr_reg_TetR-rel_C_sf"/>
</dbReference>
<organism evidence="6 7">
    <name type="scientific">Flavobacterium piscis</name>
    <dbReference type="NCBI Taxonomy" id="1114874"/>
    <lineage>
        <taxon>Bacteria</taxon>
        <taxon>Pseudomonadati</taxon>
        <taxon>Bacteroidota</taxon>
        <taxon>Flavobacteriia</taxon>
        <taxon>Flavobacteriales</taxon>
        <taxon>Flavobacteriaceae</taxon>
        <taxon>Flavobacterium</taxon>
    </lineage>
</organism>
<evidence type="ECO:0000313" key="6">
    <source>
        <dbReference type="EMBL" id="OCB78307.1"/>
    </source>
</evidence>
<keyword evidence="2" id="KW-0238">DNA-binding</keyword>
<dbReference type="InterPro" id="IPR011075">
    <property type="entry name" value="TetR_C"/>
</dbReference>
<dbReference type="EMBL" id="LVEN01000001">
    <property type="protein sequence ID" value="OCB78307.1"/>
    <property type="molecule type" value="Genomic_DNA"/>
</dbReference>
<feature type="domain" description="Tetracyclin repressor-like C-terminal" evidence="5">
    <location>
        <begin position="84"/>
        <end position="182"/>
    </location>
</feature>
<dbReference type="Gene3D" id="1.10.357.10">
    <property type="entry name" value="Tetracycline Repressor, domain 2"/>
    <property type="match status" value="1"/>
</dbReference>
<dbReference type="SUPFAM" id="SSF48498">
    <property type="entry name" value="Tetracyclin repressor-like, C-terminal domain"/>
    <property type="match status" value="1"/>
</dbReference>
<evidence type="ECO:0000256" key="2">
    <source>
        <dbReference type="ARBA" id="ARBA00023125"/>
    </source>
</evidence>
<evidence type="ECO:0000259" key="4">
    <source>
        <dbReference type="Pfam" id="PF00440"/>
    </source>
</evidence>
<evidence type="ECO:0000313" key="7">
    <source>
        <dbReference type="Proteomes" id="UP000093343"/>
    </source>
</evidence>
<accession>A0ABX2XPV9</accession>
<dbReference type="Proteomes" id="UP000093343">
    <property type="component" value="Unassembled WGS sequence"/>
</dbReference>
<name>A0ABX2XPV9_9FLAO</name>
<gene>
    <name evidence="6" type="ORF">FLP_00980</name>
</gene>
<evidence type="ECO:0000256" key="1">
    <source>
        <dbReference type="ARBA" id="ARBA00023015"/>
    </source>
</evidence>